<name>A0A4R2NUF9_9FLAO</name>
<dbReference type="EMBL" id="SLXM01000004">
    <property type="protein sequence ID" value="TCP25138.1"/>
    <property type="molecule type" value="Genomic_DNA"/>
</dbReference>
<proteinExistence type="predicted"/>
<reference evidence="2 3" key="1">
    <citation type="submission" date="2019-03" db="EMBL/GenBank/DDBJ databases">
        <title>Genomic Encyclopedia of Type Strains, Phase IV (KMG-IV): sequencing the most valuable type-strain genomes for metagenomic binning, comparative biology and taxonomic classification.</title>
        <authorList>
            <person name="Goeker M."/>
        </authorList>
    </citation>
    <scope>NUCLEOTIDE SEQUENCE [LARGE SCALE GENOMIC DNA]</scope>
    <source>
        <strain evidence="2 3">DSM 14836</strain>
    </source>
</reference>
<accession>A0A4R2NUF9</accession>
<keyword evidence="1" id="KW-1133">Transmembrane helix</keyword>
<gene>
    <name evidence="2" type="ORF">EV195_104171</name>
</gene>
<keyword evidence="1" id="KW-0812">Transmembrane</keyword>
<keyword evidence="1" id="KW-0472">Membrane</keyword>
<comment type="caution">
    <text evidence="2">The sequence shown here is derived from an EMBL/GenBank/DDBJ whole genome shotgun (WGS) entry which is preliminary data.</text>
</comment>
<protein>
    <submittedName>
        <fullName evidence="2">Uncharacterized protein</fullName>
    </submittedName>
</protein>
<feature type="transmembrane region" description="Helical" evidence="1">
    <location>
        <begin position="6"/>
        <end position="25"/>
    </location>
</feature>
<sequence>MKLSNFILGVIVLILVYFSFAYLNITQEKNVPRVDINPELELYSYGTNIYFINDYLEILSNMKIQTKNISENSNSTDEIFLELGKVAAMNNIKLNKWENDENKIIRETVESTRKALVVYDEISRINPGLSGFESQINTSHKYLINSAEKIIELKLTETDKSEILKTLNENTSFDFEEINSKIESEQPVKGWDVGYFLLMMKVTGNI</sequence>
<dbReference type="RefSeq" id="WP_132794522.1">
    <property type="nucleotide sequence ID" value="NZ_SLXM01000004.1"/>
</dbReference>
<dbReference type="AlphaFoldDB" id="A0A4R2NUF9"/>
<keyword evidence="3" id="KW-1185">Reference proteome</keyword>
<evidence type="ECO:0000313" key="3">
    <source>
        <dbReference type="Proteomes" id="UP000294564"/>
    </source>
</evidence>
<evidence type="ECO:0000313" key="2">
    <source>
        <dbReference type="EMBL" id="TCP25138.1"/>
    </source>
</evidence>
<evidence type="ECO:0000256" key="1">
    <source>
        <dbReference type="SAM" id="Phobius"/>
    </source>
</evidence>
<dbReference type="Proteomes" id="UP000294564">
    <property type="component" value="Unassembled WGS sequence"/>
</dbReference>
<organism evidence="2 3">
    <name type="scientific">Tenacibaculum skagerrakense</name>
    <dbReference type="NCBI Taxonomy" id="186571"/>
    <lineage>
        <taxon>Bacteria</taxon>
        <taxon>Pseudomonadati</taxon>
        <taxon>Bacteroidota</taxon>
        <taxon>Flavobacteriia</taxon>
        <taxon>Flavobacteriales</taxon>
        <taxon>Flavobacteriaceae</taxon>
        <taxon>Tenacibaculum</taxon>
    </lineage>
</organism>